<dbReference type="Pfam" id="PF25179">
    <property type="entry name" value="LMF1_C"/>
    <property type="match status" value="1"/>
</dbReference>
<keyword evidence="12" id="KW-1185">Reference proteome</keyword>
<proteinExistence type="inferred from homology"/>
<evidence type="ECO:0000256" key="2">
    <source>
        <dbReference type="ARBA" id="ARBA00005512"/>
    </source>
</evidence>
<dbReference type="Ensembl" id="ENSNFUT00015029553.1">
    <property type="protein sequence ID" value="ENSNFUP00015028282.1"/>
    <property type="gene ID" value="ENSNFUG00015013687.1"/>
</dbReference>
<evidence type="ECO:0000256" key="3">
    <source>
        <dbReference type="ARBA" id="ARBA00022692"/>
    </source>
</evidence>
<evidence type="ECO:0000256" key="1">
    <source>
        <dbReference type="ARBA" id="ARBA00004477"/>
    </source>
</evidence>
<evidence type="ECO:0000313" key="11">
    <source>
        <dbReference type="Ensembl" id="ENSNFUP00015028282.1"/>
    </source>
</evidence>
<dbReference type="Proteomes" id="UP000694548">
    <property type="component" value="Chromosome sgr12"/>
</dbReference>
<gene>
    <name evidence="11" type="primary">LMF1</name>
</gene>
<organism evidence="11 12">
    <name type="scientific">Nothobranchius furzeri</name>
    <name type="common">Turquoise killifish</name>
    <dbReference type="NCBI Taxonomy" id="105023"/>
    <lineage>
        <taxon>Eukaryota</taxon>
        <taxon>Metazoa</taxon>
        <taxon>Chordata</taxon>
        <taxon>Craniata</taxon>
        <taxon>Vertebrata</taxon>
        <taxon>Euteleostomi</taxon>
        <taxon>Actinopterygii</taxon>
        <taxon>Neopterygii</taxon>
        <taxon>Teleostei</taxon>
        <taxon>Neoteleostei</taxon>
        <taxon>Acanthomorphata</taxon>
        <taxon>Ovalentaria</taxon>
        <taxon>Atherinomorphae</taxon>
        <taxon>Cyprinodontiformes</taxon>
        <taxon>Nothobranchiidae</taxon>
        <taxon>Nothobranchius</taxon>
    </lineage>
</organism>
<dbReference type="AlphaFoldDB" id="A0A8C6NV71"/>
<dbReference type="GeneTree" id="ENSGT00530000063702"/>
<reference evidence="11" key="3">
    <citation type="submission" date="2025-09" db="UniProtKB">
        <authorList>
            <consortium name="Ensembl"/>
        </authorList>
    </citation>
    <scope>IDENTIFICATION</scope>
</reference>
<evidence type="ECO:0000259" key="9">
    <source>
        <dbReference type="Pfam" id="PF06762"/>
    </source>
</evidence>
<dbReference type="PANTHER" id="PTHR14463:SF10">
    <property type="entry name" value="LIPASE MATURATION FACTOR 1"/>
    <property type="match status" value="1"/>
</dbReference>
<evidence type="ECO:0000256" key="4">
    <source>
        <dbReference type="ARBA" id="ARBA00022824"/>
    </source>
</evidence>
<dbReference type="GO" id="GO:0051604">
    <property type="term" value="P:protein maturation"/>
    <property type="evidence" value="ECO:0007669"/>
    <property type="project" value="InterPro"/>
</dbReference>
<dbReference type="Pfam" id="PF06762">
    <property type="entry name" value="LMF1"/>
    <property type="match status" value="1"/>
</dbReference>
<feature type="region of interest" description="Disordered" evidence="8">
    <location>
        <begin position="1"/>
        <end position="47"/>
    </location>
</feature>
<reference evidence="11" key="2">
    <citation type="submission" date="2025-08" db="UniProtKB">
        <authorList>
            <consortium name="Ensembl"/>
        </authorList>
    </citation>
    <scope>IDENTIFICATION</scope>
</reference>
<dbReference type="InterPro" id="IPR057433">
    <property type="entry name" value="LMF1/2_C"/>
</dbReference>
<evidence type="ECO:0000256" key="5">
    <source>
        <dbReference type="ARBA" id="ARBA00022989"/>
    </source>
</evidence>
<protein>
    <recommendedName>
        <fullName evidence="7">Lipase maturation factor</fullName>
    </recommendedName>
</protein>
<name>A0A8C6NV71_NOTFU</name>
<keyword evidence="4 7" id="KW-0256">Endoplasmic reticulum</keyword>
<evidence type="ECO:0000259" key="10">
    <source>
        <dbReference type="Pfam" id="PF25179"/>
    </source>
</evidence>
<feature type="transmembrane region" description="Helical" evidence="7">
    <location>
        <begin position="249"/>
        <end position="271"/>
    </location>
</feature>
<accession>A0A8C6NV71</accession>
<dbReference type="InterPro" id="IPR057434">
    <property type="entry name" value="LMF1/2_N"/>
</dbReference>
<feature type="transmembrane region" description="Helical" evidence="7">
    <location>
        <begin position="137"/>
        <end position="166"/>
    </location>
</feature>
<comment type="similarity">
    <text evidence="2 7">Belongs to the lipase maturation factor family.</text>
</comment>
<dbReference type="GO" id="GO:0005789">
    <property type="term" value="C:endoplasmic reticulum membrane"/>
    <property type="evidence" value="ECO:0007669"/>
    <property type="project" value="UniProtKB-SubCell"/>
</dbReference>
<keyword evidence="3 7" id="KW-0812">Transmembrane</keyword>
<reference evidence="11" key="1">
    <citation type="submission" date="2014-08" db="EMBL/GenBank/DDBJ databases">
        <authorList>
            <person name="Senf B."/>
            <person name="Petzold A."/>
            <person name="Downie B.R."/>
            <person name="Koch P."/>
            <person name="Platzer M."/>
        </authorList>
    </citation>
    <scope>NUCLEOTIDE SEQUENCE [LARGE SCALE GENOMIC DNA]</scope>
    <source>
        <strain evidence="11">GRZ</strain>
    </source>
</reference>
<evidence type="ECO:0000256" key="7">
    <source>
        <dbReference type="RuleBase" id="RU361229"/>
    </source>
</evidence>
<evidence type="ECO:0000313" key="12">
    <source>
        <dbReference type="Proteomes" id="UP000694548"/>
    </source>
</evidence>
<evidence type="ECO:0000256" key="6">
    <source>
        <dbReference type="ARBA" id="ARBA00023136"/>
    </source>
</evidence>
<comment type="function">
    <text evidence="7">Involved in the maturation of specific proteins in the endoplasmic reticulum.</text>
</comment>
<keyword evidence="6 7" id="KW-0472">Membrane</keyword>
<dbReference type="InterPro" id="IPR009613">
    <property type="entry name" value="LMF"/>
</dbReference>
<dbReference type="PANTHER" id="PTHR14463">
    <property type="entry name" value="LIPASE MATURATION FACTOR"/>
    <property type="match status" value="1"/>
</dbReference>
<feature type="domain" description="Lipase maturation factor 1/2 C-terminal" evidence="10">
    <location>
        <begin position="363"/>
        <end position="506"/>
    </location>
</feature>
<feature type="transmembrane region" description="Helical" evidence="7">
    <location>
        <begin position="58"/>
        <end position="80"/>
    </location>
</feature>
<feature type="transmembrane region" description="Helical" evidence="7">
    <location>
        <begin position="106"/>
        <end position="125"/>
    </location>
</feature>
<feature type="domain" description="Lipase maturation factor 1/2 N-terminal" evidence="9">
    <location>
        <begin position="180"/>
        <end position="289"/>
    </location>
</feature>
<feature type="transmembrane region" description="Helical" evidence="7">
    <location>
        <begin position="327"/>
        <end position="348"/>
    </location>
</feature>
<sequence>MSSANMATIGGSPESTVRKRRVDSRRTETDHVPSSADNGAGDNRDTDKETQLHPGTFWLTRVVLLRSVAFIYIVAFSVAYNQNKQLIGDNGLMPCKNYLNSVKRYVGGKIGLEALAYTPSILWFLDWSSMDANLDGMALVGMALSGFVLVTGMANMVIMVTLWVLYHSLVNIQTPAGFFLFQGLIKIRGDKCWRDLTCMDYHYETQPVPNPVSYYMHRFPWWFHRFETLSNHFIELIAPFFTFLGRRMCMVNGAIQILFQVVLIISGNLSFLNWLTIVPSLACFDDASLGFLFSRGSGAQQSVLELQKEKSAGRTPKPTKGTLIRRVVNVSLAVLIGYLSIPVVMNLFSSRQVMNTSFDPLRIVNTYGAFGSITKERTEVIFQGTLSPDPKDPGAVWEEYQFRCKPGEVSRRPCLISPYHYRLDWLMWFAAFQTYEQSEWVIHIAGRLLSNDSTVLSLLDHNPFQGRDPPKWVRGEHFIYKFSQPGSASAAQGQWWLRKRIGVYFPAVDLEGLRGYFQSRNWPHPHIPTNRD</sequence>
<comment type="subcellular location">
    <subcellularLocation>
        <location evidence="1 7">Endoplasmic reticulum membrane</location>
        <topology evidence="1 7">Multi-pass membrane protein</topology>
    </subcellularLocation>
</comment>
<evidence type="ECO:0000256" key="8">
    <source>
        <dbReference type="SAM" id="MobiDB-lite"/>
    </source>
</evidence>
<keyword evidence="5 7" id="KW-1133">Transmembrane helix</keyword>